<evidence type="ECO:0000313" key="1">
    <source>
        <dbReference type="Proteomes" id="UP000887580"/>
    </source>
</evidence>
<dbReference type="WBParaSite" id="PS1159_v2.g2993.t1">
    <property type="protein sequence ID" value="PS1159_v2.g2993.t1"/>
    <property type="gene ID" value="PS1159_v2.g2993"/>
</dbReference>
<evidence type="ECO:0000313" key="2">
    <source>
        <dbReference type="WBParaSite" id="PS1159_v2.g2993.t1"/>
    </source>
</evidence>
<organism evidence="1 2">
    <name type="scientific">Panagrolaimus sp. PS1159</name>
    <dbReference type="NCBI Taxonomy" id="55785"/>
    <lineage>
        <taxon>Eukaryota</taxon>
        <taxon>Metazoa</taxon>
        <taxon>Ecdysozoa</taxon>
        <taxon>Nematoda</taxon>
        <taxon>Chromadorea</taxon>
        <taxon>Rhabditida</taxon>
        <taxon>Tylenchina</taxon>
        <taxon>Panagrolaimomorpha</taxon>
        <taxon>Panagrolaimoidea</taxon>
        <taxon>Panagrolaimidae</taxon>
        <taxon>Panagrolaimus</taxon>
    </lineage>
</organism>
<sequence>MFRLATFIFAFLPFLVLSQENPCLLGRDRGDNSCGDQSGTRFYYDKGTKHCQPFYYQGCNGNENRFESLAECRQKCANVTSGSSSSSGHSMVISVPKCDGNVRAAVDENSKAISCSACPSGYSCNQNVCCPSKETVCNTNYDAGKFAFQGSHTPRYFYSKTANNCLLFTYYGALGNANNFETYNDCAKFCKV</sequence>
<dbReference type="Proteomes" id="UP000887580">
    <property type="component" value="Unplaced"/>
</dbReference>
<name>A0AC35GAY0_9BILA</name>
<reference evidence="2" key="1">
    <citation type="submission" date="2022-11" db="UniProtKB">
        <authorList>
            <consortium name="WormBaseParasite"/>
        </authorList>
    </citation>
    <scope>IDENTIFICATION</scope>
</reference>
<proteinExistence type="predicted"/>
<protein>
    <submittedName>
        <fullName evidence="2">BPTI/Kunitz inhibitor domain-containing protein</fullName>
    </submittedName>
</protein>
<accession>A0AC35GAY0</accession>